<dbReference type="AlphaFoldDB" id="A0A8J3N1H4"/>
<proteinExistence type="predicted"/>
<evidence type="ECO:0000313" key="2">
    <source>
        <dbReference type="Proteomes" id="UP000597444"/>
    </source>
</evidence>
<comment type="caution">
    <text evidence="1">The sequence shown here is derived from an EMBL/GenBank/DDBJ whole genome shotgun (WGS) entry which is preliminary data.</text>
</comment>
<sequence>MLSAFSSPLFLYHYFEATHGPFRNLSDLESEAAEAILQQLRDEGNCFAARRAPDYLRIRRELEERIRALFVQKRGQPRRERPHYMIVGACDWLCTWYQEVDVVTIPLSAFHPQTISFTYGDSFPAMLYTDGKPYRDQVYTLDELQSLIQQYGLPQDWNQDGACGPERYIEAQIWDDQPLQAYMYS</sequence>
<protein>
    <submittedName>
        <fullName evidence="1">Uncharacterized protein</fullName>
    </submittedName>
</protein>
<dbReference type="Proteomes" id="UP000597444">
    <property type="component" value="Unassembled WGS sequence"/>
</dbReference>
<organism evidence="1 2">
    <name type="scientific">Reticulibacter mediterranei</name>
    <dbReference type="NCBI Taxonomy" id="2778369"/>
    <lineage>
        <taxon>Bacteria</taxon>
        <taxon>Bacillati</taxon>
        <taxon>Chloroflexota</taxon>
        <taxon>Ktedonobacteria</taxon>
        <taxon>Ktedonobacterales</taxon>
        <taxon>Reticulibacteraceae</taxon>
        <taxon>Reticulibacter</taxon>
    </lineage>
</organism>
<reference evidence="1" key="1">
    <citation type="submission" date="2020-10" db="EMBL/GenBank/DDBJ databases">
        <title>Taxonomic study of unclassified bacteria belonging to the class Ktedonobacteria.</title>
        <authorList>
            <person name="Yabe S."/>
            <person name="Wang C.M."/>
            <person name="Zheng Y."/>
            <person name="Sakai Y."/>
            <person name="Cavaletti L."/>
            <person name="Monciardini P."/>
            <person name="Donadio S."/>
        </authorList>
    </citation>
    <scope>NUCLEOTIDE SEQUENCE</scope>
    <source>
        <strain evidence="1">ID150040</strain>
    </source>
</reference>
<gene>
    <name evidence="1" type="ORF">KSF_051870</name>
</gene>
<name>A0A8J3N1H4_9CHLR</name>
<keyword evidence="2" id="KW-1185">Reference proteome</keyword>
<dbReference type="EMBL" id="BNJK01000001">
    <property type="protein sequence ID" value="GHO95139.1"/>
    <property type="molecule type" value="Genomic_DNA"/>
</dbReference>
<accession>A0A8J3N1H4</accession>
<evidence type="ECO:0000313" key="1">
    <source>
        <dbReference type="EMBL" id="GHO95139.1"/>
    </source>
</evidence>
<dbReference type="RefSeq" id="WP_220205840.1">
    <property type="nucleotide sequence ID" value="NZ_BNJK01000001.1"/>
</dbReference>